<evidence type="ECO:0000313" key="1">
    <source>
        <dbReference type="EMBL" id="GMI25958.1"/>
    </source>
</evidence>
<protein>
    <submittedName>
        <fullName evidence="1">Uncharacterized protein</fullName>
    </submittedName>
</protein>
<dbReference type="Proteomes" id="UP001165065">
    <property type="component" value="Unassembled WGS sequence"/>
</dbReference>
<evidence type="ECO:0000313" key="2">
    <source>
        <dbReference type="Proteomes" id="UP001165065"/>
    </source>
</evidence>
<keyword evidence="2" id="KW-1185">Reference proteome</keyword>
<sequence>MAFGDVVGNEDLVSVGALMCLVNDPDGGVRKLKEKLPNMCGVQKRESVSWRGSVRSGSDVLNSGEFIFVVNKMLGNDDDVGTGVPNDI</sequence>
<name>A0A9W7G043_9STRA</name>
<organism evidence="1 2">
    <name type="scientific">Triparma columacea</name>
    <dbReference type="NCBI Taxonomy" id="722753"/>
    <lineage>
        <taxon>Eukaryota</taxon>
        <taxon>Sar</taxon>
        <taxon>Stramenopiles</taxon>
        <taxon>Ochrophyta</taxon>
        <taxon>Bolidophyceae</taxon>
        <taxon>Parmales</taxon>
        <taxon>Triparmaceae</taxon>
        <taxon>Triparma</taxon>
    </lineage>
</organism>
<reference evidence="2" key="1">
    <citation type="journal article" date="2023" name="Commun. Biol.">
        <title>Genome analysis of Parmales, the sister group of diatoms, reveals the evolutionary specialization of diatoms from phago-mixotrophs to photoautotrophs.</title>
        <authorList>
            <person name="Ban H."/>
            <person name="Sato S."/>
            <person name="Yoshikawa S."/>
            <person name="Yamada K."/>
            <person name="Nakamura Y."/>
            <person name="Ichinomiya M."/>
            <person name="Sato N."/>
            <person name="Blanc-Mathieu R."/>
            <person name="Endo H."/>
            <person name="Kuwata A."/>
            <person name="Ogata H."/>
        </authorList>
    </citation>
    <scope>NUCLEOTIDE SEQUENCE [LARGE SCALE GENOMIC DNA]</scope>
</reference>
<proteinExistence type="predicted"/>
<comment type="caution">
    <text evidence="1">The sequence shown here is derived from an EMBL/GenBank/DDBJ whole genome shotgun (WGS) entry which is preliminary data.</text>
</comment>
<gene>
    <name evidence="1" type="ORF">TrCOL_g8705</name>
</gene>
<dbReference type="EMBL" id="BRYA01000620">
    <property type="protein sequence ID" value="GMI25958.1"/>
    <property type="molecule type" value="Genomic_DNA"/>
</dbReference>
<accession>A0A9W7G043</accession>
<dbReference type="AlphaFoldDB" id="A0A9W7G043"/>